<evidence type="ECO:0000313" key="2">
    <source>
        <dbReference type="EMBL" id="MED6197741.1"/>
    </source>
</evidence>
<sequence>MKRLRSEEHSGKRDLEDLTSTWKVSAARYMQVQAARFMCISRAMEIQAVEEETKRAEHLREIMEREEKLKLAQEQLSLKEKEIGELKEAMTKHDYQMYAAGWGRAKEQVELLAPGVNFERMDLMKVVYKGALVNVDQVPVDGSDDHNPGE</sequence>
<protein>
    <submittedName>
        <fullName evidence="2">Uncharacterized protein</fullName>
    </submittedName>
</protein>
<dbReference type="Proteomes" id="UP001341840">
    <property type="component" value="Unassembled WGS sequence"/>
</dbReference>
<organism evidence="2 3">
    <name type="scientific">Stylosanthes scabra</name>
    <dbReference type="NCBI Taxonomy" id="79078"/>
    <lineage>
        <taxon>Eukaryota</taxon>
        <taxon>Viridiplantae</taxon>
        <taxon>Streptophyta</taxon>
        <taxon>Embryophyta</taxon>
        <taxon>Tracheophyta</taxon>
        <taxon>Spermatophyta</taxon>
        <taxon>Magnoliopsida</taxon>
        <taxon>eudicotyledons</taxon>
        <taxon>Gunneridae</taxon>
        <taxon>Pentapetalae</taxon>
        <taxon>rosids</taxon>
        <taxon>fabids</taxon>
        <taxon>Fabales</taxon>
        <taxon>Fabaceae</taxon>
        <taxon>Papilionoideae</taxon>
        <taxon>50 kb inversion clade</taxon>
        <taxon>dalbergioids sensu lato</taxon>
        <taxon>Dalbergieae</taxon>
        <taxon>Pterocarpus clade</taxon>
        <taxon>Stylosanthes</taxon>
    </lineage>
</organism>
<keyword evidence="3" id="KW-1185">Reference proteome</keyword>
<reference evidence="2 3" key="1">
    <citation type="journal article" date="2023" name="Plants (Basel)">
        <title>Bridging the Gap: Combining Genomics and Transcriptomics Approaches to Understand Stylosanthes scabra, an Orphan Legume from the Brazilian Caatinga.</title>
        <authorList>
            <person name="Ferreira-Neto J.R.C."/>
            <person name="da Silva M.D."/>
            <person name="Binneck E."/>
            <person name="de Melo N.F."/>
            <person name="da Silva R.H."/>
            <person name="de Melo A.L.T.M."/>
            <person name="Pandolfi V."/>
            <person name="Bustamante F.O."/>
            <person name="Brasileiro-Vidal A.C."/>
            <person name="Benko-Iseppon A.M."/>
        </authorList>
    </citation>
    <scope>NUCLEOTIDE SEQUENCE [LARGE SCALE GENOMIC DNA]</scope>
    <source>
        <tissue evidence="2">Leaves</tissue>
    </source>
</reference>
<dbReference type="EMBL" id="JASCZI010211960">
    <property type="protein sequence ID" value="MED6197741.1"/>
    <property type="molecule type" value="Genomic_DNA"/>
</dbReference>
<name>A0ABU6XKK4_9FABA</name>
<evidence type="ECO:0000313" key="3">
    <source>
        <dbReference type="Proteomes" id="UP001341840"/>
    </source>
</evidence>
<gene>
    <name evidence="2" type="ORF">PIB30_059459</name>
</gene>
<keyword evidence="1" id="KW-0175">Coiled coil</keyword>
<feature type="coiled-coil region" evidence="1">
    <location>
        <begin position="46"/>
        <end position="89"/>
    </location>
</feature>
<proteinExistence type="predicted"/>
<accession>A0ABU6XKK4</accession>
<comment type="caution">
    <text evidence="2">The sequence shown here is derived from an EMBL/GenBank/DDBJ whole genome shotgun (WGS) entry which is preliminary data.</text>
</comment>
<evidence type="ECO:0000256" key="1">
    <source>
        <dbReference type="SAM" id="Coils"/>
    </source>
</evidence>